<accession>A0A0G1KXU1</accession>
<reference evidence="1 2" key="1">
    <citation type="journal article" date="2015" name="Nature">
        <title>rRNA introns, odd ribosomes, and small enigmatic genomes across a large radiation of phyla.</title>
        <authorList>
            <person name="Brown C.T."/>
            <person name="Hug L.A."/>
            <person name="Thomas B.C."/>
            <person name="Sharon I."/>
            <person name="Castelle C.J."/>
            <person name="Singh A."/>
            <person name="Wilkins M.J."/>
            <person name="Williams K.H."/>
            <person name="Banfield J.F."/>
        </authorList>
    </citation>
    <scope>NUCLEOTIDE SEQUENCE [LARGE SCALE GENOMIC DNA]</scope>
</reference>
<name>A0A0G1KXU1_9BACT</name>
<dbReference type="PATRIC" id="fig|1618648.3.peg.1047"/>
<dbReference type="Proteomes" id="UP000033945">
    <property type="component" value="Unassembled WGS sequence"/>
</dbReference>
<evidence type="ECO:0000313" key="1">
    <source>
        <dbReference type="EMBL" id="KKT61102.1"/>
    </source>
</evidence>
<proteinExistence type="predicted"/>
<comment type="caution">
    <text evidence="1">The sequence shown here is derived from an EMBL/GenBank/DDBJ whole genome shotgun (WGS) entry which is preliminary data.</text>
</comment>
<evidence type="ECO:0000313" key="2">
    <source>
        <dbReference type="Proteomes" id="UP000033945"/>
    </source>
</evidence>
<protein>
    <submittedName>
        <fullName evidence="1">Uncharacterized protein</fullName>
    </submittedName>
</protein>
<dbReference type="AlphaFoldDB" id="A0A0G1KXU1"/>
<organism evidence="1 2">
    <name type="scientific">Candidatus Giovannonibacteria bacterium GW2011_GWA2_44_26</name>
    <dbReference type="NCBI Taxonomy" id="1618648"/>
    <lineage>
        <taxon>Bacteria</taxon>
        <taxon>Candidatus Giovannoniibacteriota</taxon>
    </lineage>
</organism>
<dbReference type="EMBL" id="LCIT01000038">
    <property type="protein sequence ID" value="KKT61102.1"/>
    <property type="molecule type" value="Genomic_DNA"/>
</dbReference>
<gene>
    <name evidence="1" type="ORF">UW55_C0038G0007</name>
</gene>
<sequence length="338" mass="39873">MSKIQELLSGKTDQVDYEKIVKDFPWIIKKGQNCILSPDSDGLLCGLFMSTYLDWQIRGFYDGKVMLLEKDFSAKDCIFLDMEVFRKDIKSVGHHMVQFNKKKKPSNWDNYKNCIQPNNLRDYDGYNDFRLKYPLATIHFLIGVVGSKIKFKIPETAIRALFFTDGTFNVLFKYPENVLNWLNFLRANEDSNPLRDVFENEKYSVFSLMKAMDEFFRKRDEISVIKERGDRLRISETDGSPINIEEHNGFYKINLEAKERIEKFIKILSDLTGWKYNQSSWTWGNLKLHKFTKGDFTGQKIRLNNKTFEEFLLKKPLTWAMTNGQNIEYTLEKPDKLQ</sequence>